<keyword evidence="11" id="KW-0812">Transmembrane</keyword>
<evidence type="ECO:0000256" key="5">
    <source>
        <dbReference type="ARBA" id="ARBA00023136"/>
    </source>
</evidence>
<keyword evidence="11" id="KW-1133">Transmembrane helix</keyword>
<name>A0A4U5PMF7_POPAL</name>
<keyword evidence="3" id="KW-0336">GPI-anchor</keyword>
<dbReference type="PANTHER" id="PTHR33021">
    <property type="entry name" value="BLUE COPPER PROTEIN"/>
    <property type="match status" value="1"/>
</dbReference>
<dbReference type="PROSITE" id="PS51485">
    <property type="entry name" value="PHYTOCYANIN"/>
    <property type="match status" value="1"/>
</dbReference>
<protein>
    <recommendedName>
        <fullName evidence="12">Phytocyanin domain-containing protein</fullName>
    </recommendedName>
</protein>
<reference evidence="13" key="1">
    <citation type="submission" date="2018-10" db="EMBL/GenBank/DDBJ databases">
        <title>Population genomic analysis revealed the cold adaptation of white poplar.</title>
        <authorList>
            <person name="Liu Y.-J."/>
        </authorList>
    </citation>
    <scope>NUCLEOTIDE SEQUENCE [LARGE SCALE GENOMIC DNA]</scope>
    <source>
        <strain evidence="13">PAL-ZL1</strain>
    </source>
</reference>
<evidence type="ECO:0000256" key="10">
    <source>
        <dbReference type="SAM" id="MobiDB-lite"/>
    </source>
</evidence>
<comment type="similarity">
    <text evidence="9">Belongs to the early nodulin-like (ENODL) family.</text>
</comment>
<feature type="compositionally biased region" description="Polar residues" evidence="10">
    <location>
        <begin position="136"/>
        <end position="147"/>
    </location>
</feature>
<dbReference type="EMBL" id="RCHU01000687">
    <property type="protein sequence ID" value="TKR98169.1"/>
    <property type="molecule type" value="Genomic_DNA"/>
</dbReference>
<evidence type="ECO:0000256" key="11">
    <source>
        <dbReference type="SAM" id="Phobius"/>
    </source>
</evidence>
<dbReference type="InterPro" id="IPR039391">
    <property type="entry name" value="Phytocyanin-like"/>
</dbReference>
<dbReference type="SUPFAM" id="SSF49503">
    <property type="entry name" value="Cupredoxins"/>
    <property type="match status" value="1"/>
</dbReference>
<keyword evidence="5 11" id="KW-0472">Membrane</keyword>
<keyword evidence="7" id="KW-0325">Glycoprotein</keyword>
<dbReference type="GO" id="GO:0005886">
    <property type="term" value="C:plasma membrane"/>
    <property type="evidence" value="ECO:0007669"/>
    <property type="project" value="UniProtKB-SubCell"/>
</dbReference>
<proteinExistence type="inferred from homology"/>
<sequence>MASDLFNGSCKVFLSLIIFSSIFQFYFVISTEFLVGGEDGWTIPKKDSQMYIDWASKKRFKVDDTVQFKYNKDSVLVVTEEEYQKCRSAHPLFFSNNGDSVFKLDRPGLFYFISGVAGHCERAQKMIIKVLELETPPQSANDTSPPDHTNKKNGAVQMPPAIIPPIIVLPSLFFLGFLFV</sequence>
<accession>A0A4U5PMF7</accession>
<dbReference type="GO" id="GO:0098552">
    <property type="term" value="C:side of membrane"/>
    <property type="evidence" value="ECO:0007669"/>
    <property type="project" value="UniProtKB-KW"/>
</dbReference>
<dbReference type="GO" id="GO:0009055">
    <property type="term" value="F:electron transfer activity"/>
    <property type="evidence" value="ECO:0007669"/>
    <property type="project" value="InterPro"/>
</dbReference>
<gene>
    <name evidence="13" type="ORF">D5086_0000205980</name>
</gene>
<evidence type="ECO:0000256" key="6">
    <source>
        <dbReference type="ARBA" id="ARBA00023157"/>
    </source>
</evidence>
<keyword evidence="4" id="KW-0732">Signal</keyword>
<dbReference type="CDD" id="cd11019">
    <property type="entry name" value="OsENODL1_like"/>
    <property type="match status" value="1"/>
</dbReference>
<evidence type="ECO:0000256" key="3">
    <source>
        <dbReference type="ARBA" id="ARBA00022622"/>
    </source>
</evidence>
<feature type="region of interest" description="Disordered" evidence="10">
    <location>
        <begin position="136"/>
        <end position="155"/>
    </location>
</feature>
<keyword evidence="8" id="KW-0449">Lipoprotein</keyword>
<dbReference type="Gene3D" id="2.60.40.420">
    <property type="entry name" value="Cupredoxins - blue copper proteins"/>
    <property type="match status" value="1"/>
</dbReference>
<organism evidence="13">
    <name type="scientific">Populus alba</name>
    <name type="common">White poplar</name>
    <dbReference type="NCBI Taxonomy" id="43335"/>
    <lineage>
        <taxon>Eukaryota</taxon>
        <taxon>Viridiplantae</taxon>
        <taxon>Streptophyta</taxon>
        <taxon>Embryophyta</taxon>
        <taxon>Tracheophyta</taxon>
        <taxon>Spermatophyta</taxon>
        <taxon>Magnoliopsida</taxon>
        <taxon>eudicotyledons</taxon>
        <taxon>Gunneridae</taxon>
        <taxon>Pentapetalae</taxon>
        <taxon>rosids</taxon>
        <taxon>fabids</taxon>
        <taxon>Malpighiales</taxon>
        <taxon>Salicaceae</taxon>
        <taxon>Saliceae</taxon>
        <taxon>Populus</taxon>
    </lineage>
</organism>
<evidence type="ECO:0000256" key="4">
    <source>
        <dbReference type="ARBA" id="ARBA00022729"/>
    </source>
</evidence>
<keyword evidence="6" id="KW-1015">Disulfide bond</keyword>
<evidence type="ECO:0000313" key="13">
    <source>
        <dbReference type="EMBL" id="TKR98169.1"/>
    </source>
</evidence>
<dbReference type="FunFam" id="2.60.40.420:FF:000010">
    <property type="entry name" value="Early nodulin-like protein 1"/>
    <property type="match status" value="1"/>
</dbReference>
<evidence type="ECO:0000259" key="12">
    <source>
        <dbReference type="PROSITE" id="PS51485"/>
    </source>
</evidence>
<dbReference type="PANTHER" id="PTHR33021:SF289">
    <property type="entry name" value="EARLY NODULIN-LIKE PROTEIN 5-RELATED"/>
    <property type="match status" value="1"/>
</dbReference>
<feature type="domain" description="Phytocyanin" evidence="12">
    <location>
        <begin position="31"/>
        <end position="132"/>
    </location>
</feature>
<evidence type="ECO:0000256" key="7">
    <source>
        <dbReference type="ARBA" id="ARBA00023180"/>
    </source>
</evidence>
<dbReference type="InterPro" id="IPR003245">
    <property type="entry name" value="Phytocyanin_dom"/>
</dbReference>
<evidence type="ECO:0000256" key="9">
    <source>
        <dbReference type="ARBA" id="ARBA00035011"/>
    </source>
</evidence>
<comment type="subcellular location">
    <subcellularLocation>
        <location evidence="1">Cell membrane</location>
        <topology evidence="1">Lipid-anchor</topology>
        <topology evidence="1">GPI-anchor</topology>
    </subcellularLocation>
</comment>
<comment type="caution">
    <text evidence="13">The sequence shown here is derived from an EMBL/GenBank/DDBJ whole genome shotgun (WGS) entry which is preliminary data.</text>
</comment>
<dbReference type="Pfam" id="PF02298">
    <property type="entry name" value="Cu_bind_like"/>
    <property type="match status" value="1"/>
</dbReference>
<dbReference type="AlphaFoldDB" id="A0A4U5PMF7"/>
<evidence type="ECO:0000256" key="1">
    <source>
        <dbReference type="ARBA" id="ARBA00004609"/>
    </source>
</evidence>
<dbReference type="InterPro" id="IPR008972">
    <property type="entry name" value="Cupredoxin"/>
</dbReference>
<dbReference type="InterPro" id="IPR041846">
    <property type="entry name" value="ENL_dom"/>
</dbReference>
<evidence type="ECO:0000256" key="8">
    <source>
        <dbReference type="ARBA" id="ARBA00023288"/>
    </source>
</evidence>
<evidence type="ECO:0000256" key="2">
    <source>
        <dbReference type="ARBA" id="ARBA00022475"/>
    </source>
</evidence>
<dbReference type="STRING" id="43335.A0A4U5PMF7"/>
<feature type="transmembrane region" description="Helical" evidence="11">
    <location>
        <begin position="161"/>
        <end position="179"/>
    </location>
</feature>
<feature type="transmembrane region" description="Helical" evidence="11">
    <location>
        <begin position="12"/>
        <end position="35"/>
    </location>
</feature>
<keyword evidence="2" id="KW-1003">Cell membrane</keyword>